<evidence type="ECO:0000313" key="1">
    <source>
        <dbReference type="EMBL" id="MBD4340708.1"/>
    </source>
</evidence>
<gene>
    <name evidence="1" type="ORF">GUH15_32635</name>
</gene>
<dbReference type="AlphaFoldDB" id="A0A8I0LDZ0"/>
<sequence length="86" mass="9734">SKALKKAGNRSLEEASEILYNAMDKIMEGDLDDEDETDFAAGMEQVQKITETMGSDDMQVLQQKMAEAMMSGNMQEYSRLMLEMQK</sequence>
<evidence type="ECO:0000313" key="2">
    <source>
        <dbReference type="Proteomes" id="UP000653002"/>
    </source>
</evidence>
<comment type="caution">
    <text evidence="1">The sequence shown here is derived from an EMBL/GenBank/DDBJ whole genome shotgun (WGS) entry which is preliminary data.</text>
</comment>
<organism evidence="1 2">
    <name type="scientific">Xanthomonas citri pv. citri</name>
    <dbReference type="NCBI Taxonomy" id="611301"/>
    <lineage>
        <taxon>Bacteria</taxon>
        <taxon>Pseudomonadati</taxon>
        <taxon>Pseudomonadota</taxon>
        <taxon>Gammaproteobacteria</taxon>
        <taxon>Lysobacterales</taxon>
        <taxon>Lysobacteraceae</taxon>
        <taxon>Xanthomonas</taxon>
    </lineage>
</organism>
<feature type="non-terminal residue" evidence="1">
    <location>
        <position position="1"/>
    </location>
</feature>
<dbReference type="EMBL" id="JAABFR010002792">
    <property type="protein sequence ID" value="MBD4340708.1"/>
    <property type="molecule type" value="Genomic_DNA"/>
</dbReference>
<reference evidence="1" key="1">
    <citation type="submission" date="2020-01" db="EMBL/GenBank/DDBJ databases">
        <authorList>
            <person name="Richard D."/>
        </authorList>
    </citation>
    <scope>NUCLEOTIDE SEQUENCE</scope>
    <source>
        <strain evidence="1">JP541</strain>
    </source>
</reference>
<protein>
    <submittedName>
        <fullName evidence="1">Uncharacterized protein</fullName>
    </submittedName>
</protein>
<name>A0A8I0LDZ0_XANCI</name>
<dbReference type="Proteomes" id="UP000653002">
    <property type="component" value="Unassembled WGS sequence"/>
</dbReference>
<feature type="non-terminal residue" evidence="1">
    <location>
        <position position="86"/>
    </location>
</feature>
<accession>A0A8I0LDZ0</accession>
<proteinExistence type="predicted"/>